<keyword evidence="11" id="KW-1185">Reference proteome</keyword>
<keyword evidence="5" id="KW-0677">Repeat</keyword>
<name>A0ABD1V8L5_9LAMI</name>
<evidence type="ECO:0000256" key="3">
    <source>
        <dbReference type="ARBA" id="ARBA00022490"/>
    </source>
</evidence>
<reference evidence="11" key="1">
    <citation type="submission" date="2024-07" db="EMBL/GenBank/DDBJ databases">
        <title>Two chromosome-level genome assemblies of Korean endemic species Abeliophyllum distichum and Forsythia ovata (Oleaceae).</title>
        <authorList>
            <person name="Jang H."/>
        </authorList>
    </citation>
    <scope>NUCLEOTIDE SEQUENCE [LARGE SCALE GENOMIC DNA]</scope>
</reference>
<keyword evidence="7" id="KW-0611">Plant defense</keyword>
<evidence type="ECO:0000256" key="5">
    <source>
        <dbReference type="ARBA" id="ARBA00022737"/>
    </source>
</evidence>
<evidence type="ECO:0000256" key="6">
    <source>
        <dbReference type="ARBA" id="ARBA00022741"/>
    </source>
</evidence>
<evidence type="ECO:0000313" key="10">
    <source>
        <dbReference type="EMBL" id="KAL2532910.1"/>
    </source>
</evidence>
<dbReference type="GO" id="GO:0005524">
    <property type="term" value="F:ATP binding"/>
    <property type="evidence" value="ECO:0007669"/>
    <property type="project" value="UniProtKB-KW"/>
</dbReference>
<evidence type="ECO:0000256" key="7">
    <source>
        <dbReference type="ARBA" id="ARBA00022821"/>
    </source>
</evidence>
<dbReference type="AlphaFoldDB" id="A0ABD1V8L5"/>
<gene>
    <name evidence="10" type="ORF">Adt_06261</name>
</gene>
<dbReference type="PANTHER" id="PTHR23155">
    <property type="entry name" value="DISEASE RESISTANCE PROTEIN RP"/>
    <property type="match status" value="1"/>
</dbReference>
<keyword evidence="8" id="KW-0067">ATP-binding</keyword>
<evidence type="ECO:0000256" key="1">
    <source>
        <dbReference type="ARBA" id="ARBA00004496"/>
    </source>
</evidence>
<keyword evidence="3" id="KW-0963">Cytoplasm</keyword>
<dbReference type="PANTHER" id="PTHR23155:SF1152">
    <property type="entry name" value="AAA+ ATPASE DOMAIN-CONTAINING PROTEIN"/>
    <property type="match status" value="1"/>
</dbReference>
<feature type="domain" description="Disease resistance protein winged helix" evidence="9">
    <location>
        <begin position="79"/>
        <end position="135"/>
    </location>
</feature>
<evidence type="ECO:0000256" key="4">
    <source>
        <dbReference type="ARBA" id="ARBA00022614"/>
    </source>
</evidence>
<keyword evidence="4" id="KW-0433">Leucine-rich repeat</keyword>
<dbReference type="Proteomes" id="UP001604336">
    <property type="component" value="Unassembled WGS sequence"/>
</dbReference>
<comment type="similarity">
    <text evidence="2">Belongs to the disease resistance NB-LRR family.</text>
</comment>
<evidence type="ECO:0000313" key="11">
    <source>
        <dbReference type="Proteomes" id="UP001604336"/>
    </source>
</evidence>
<proteinExistence type="inferred from homology"/>
<comment type="subcellular location">
    <subcellularLocation>
        <location evidence="1">Cytoplasm</location>
    </subcellularLocation>
</comment>
<sequence>MVDVAKKIARNCGGLPSTVVFVVSVLKKLEKEISLWMDVAENITSYISKETNDYMNMLELSYNHLPMHLKPCFLYFGAYEKDKEIPVQKLIMLWAAEGFIRKVECRSSEDVAEQYLFGLINRSMILVSKRTSDGRINI</sequence>
<dbReference type="Pfam" id="PF23559">
    <property type="entry name" value="WHD_DRP"/>
    <property type="match status" value="1"/>
</dbReference>
<keyword evidence="6" id="KW-0547">Nucleotide-binding</keyword>
<accession>A0ABD1V8L5</accession>
<dbReference type="FunFam" id="1.10.10.10:FF:000322">
    <property type="entry name" value="Probable disease resistance protein At1g63360"/>
    <property type="match status" value="1"/>
</dbReference>
<organism evidence="10 11">
    <name type="scientific">Abeliophyllum distichum</name>
    <dbReference type="NCBI Taxonomy" id="126358"/>
    <lineage>
        <taxon>Eukaryota</taxon>
        <taxon>Viridiplantae</taxon>
        <taxon>Streptophyta</taxon>
        <taxon>Embryophyta</taxon>
        <taxon>Tracheophyta</taxon>
        <taxon>Spermatophyta</taxon>
        <taxon>Magnoliopsida</taxon>
        <taxon>eudicotyledons</taxon>
        <taxon>Gunneridae</taxon>
        <taxon>Pentapetalae</taxon>
        <taxon>asterids</taxon>
        <taxon>lamiids</taxon>
        <taxon>Lamiales</taxon>
        <taxon>Oleaceae</taxon>
        <taxon>Forsythieae</taxon>
        <taxon>Abeliophyllum</taxon>
    </lineage>
</organism>
<comment type="caution">
    <text evidence="10">The sequence shown here is derived from an EMBL/GenBank/DDBJ whole genome shotgun (WGS) entry which is preliminary data.</text>
</comment>
<dbReference type="EMBL" id="JBFOLK010000002">
    <property type="protein sequence ID" value="KAL2532910.1"/>
    <property type="molecule type" value="Genomic_DNA"/>
</dbReference>
<dbReference type="InterPro" id="IPR058922">
    <property type="entry name" value="WHD_DRP"/>
</dbReference>
<dbReference type="InterPro" id="IPR036388">
    <property type="entry name" value="WH-like_DNA-bd_sf"/>
</dbReference>
<dbReference type="InterPro" id="IPR027417">
    <property type="entry name" value="P-loop_NTPase"/>
</dbReference>
<protein>
    <submittedName>
        <fullName evidence="10">Disease resistance RPP13-like protein 4</fullName>
    </submittedName>
</protein>
<evidence type="ECO:0000256" key="2">
    <source>
        <dbReference type="ARBA" id="ARBA00008894"/>
    </source>
</evidence>
<dbReference type="Gene3D" id="1.10.10.10">
    <property type="entry name" value="Winged helix-like DNA-binding domain superfamily/Winged helix DNA-binding domain"/>
    <property type="match status" value="1"/>
</dbReference>
<dbReference type="GO" id="GO:0005737">
    <property type="term" value="C:cytoplasm"/>
    <property type="evidence" value="ECO:0007669"/>
    <property type="project" value="UniProtKB-SubCell"/>
</dbReference>
<evidence type="ECO:0000256" key="8">
    <source>
        <dbReference type="ARBA" id="ARBA00022840"/>
    </source>
</evidence>
<evidence type="ECO:0000259" key="9">
    <source>
        <dbReference type="Pfam" id="PF23559"/>
    </source>
</evidence>
<dbReference type="GO" id="GO:0006952">
    <property type="term" value="P:defense response"/>
    <property type="evidence" value="ECO:0007669"/>
    <property type="project" value="UniProtKB-KW"/>
</dbReference>
<dbReference type="InterPro" id="IPR044974">
    <property type="entry name" value="Disease_R_plants"/>
</dbReference>
<dbReference type="SUPFAM" id="SSF52540">
    <property type="entry name" value="P-loop containing nucleoside triphosphate hydrolases"/>
    <property type="match status" value="1"/>
</dbReference>